<feature type="domain" description="FAD-binding" evidence="1">
    <location>
        <begin position="3"/>
        <end position="309"/>
    </location>
</feature>
<name>A0ABP8LYC5_9BACT</name>
<dbReference type="InterPro" id="IPR050407">
    <property type="entry name" value="Geranylgeranyl_reductase"/>
</dbReference>
<dbReference type="PRINTS" id="PR00420">
    <property type="entry name" value="RNGMNOXGNASE"/>
</dbReference>
<dbReference type="Pfam" id="PF01494">
    <property type="entry name" value="FAD_binding_3"/>
    <property type="match status" value="1"/>
</dbReference>
<dbReference type="EMBL" id="BAABEY010000024">
    <property type="protein sequence ID" value="GAA4440331.1"/>
    <property type="molecule type" value="Genomic_DNA"/>
</dbReference>
<dbReference type="PANTHER" id="PTHR42685:SF22">
    <property type="entry name" value="CONDITIONED MEDIUM FACTOR RECEPTOR 1"/>
    <property type="match status" value="1"/>
</dbReference>
<proteinExistence type="predicted"/>
<protein>
    <submittedName>
        <fullName evidence="2">NAD(P)/FAD-dependent oxidoreductase</fullName>
    </submittedName>
</protein>
<evidence type="ECO:0000313" key="3">
    <source>
        <dbReference type="Proteomes" id="UP001501508"/>
    </source>
</evidence>
<comment type="caution">
    <text evidence="2">The sequence shown here is derived from an EMBL/GenBank/DDBJ whole genome shotgun (WGS) entry which is preliminary data.</text>
</comment>
<dbReference type="PANTHER" id="PTHR42685">
    <property type="entry name" value="GERANYLGERANYL DIPHOSPHATE REDUCTASE"/>
    <property type="match status" value="1"/>
</dbReference>
<dbReference type="InterPro" id="IPR036188">
    <property type="entry name" value="FAD/NAD-bd_sf"/>
</dbReference>
<keyword evidence="3" id="KW-1185">Reference proteome</keyword>
<dbReference type="RefSeq" id="WP_345029366.1">
    <property type="nucleotide sequence ID" value="NZ_BAABEY010000024.1"/>
</dbReference>
<organism evidence="2 3">
    <name type="scientific">Ravibacter arvi</name>
    <dbReference type="NCBI Taxonomy" id="2051041"/>
    <lineage>
        <taxon>Bacteria</taxon>
        <taxon>Pseudomonadati</taxon>
        <taxon>Bacteroidota</taxon>
        <taxon>Cytophagia</taxon>
        <taxon>Cytophagales</taxon>
        <taxon>Spirosomataceae</taxon>
        <taxon>Ravibacter</taxon>
    </lineage>
</organism>
<dbReference type="Gene3D" id="3.50.50.60">
    <property type="entry name" value="FAD/NAD(P)-binding domain"/>
    <property type="match status" value="1"/>
</dbReference>
<dbReference type="Proteomes" id="UP001501508">
    <property type="component" value="Unassembled WGS sequence"/>
</dbReference>
<gene>
    <name evidence="2" type="ORF">GCM10023091_23830</name>
</gene>
<reference evidence="3" key="1">
    <citation type="journal article" date="2019" name="Int. J. Syst. Evol. Microbiol.">
        <title>The Global Catalogue of Microorganisms (GCM) 10K type strain sequencing project: providing services to taxonomists for standard genome sequencing and annotation.</title>
        <authorList>
            <consortium name="The Broad Institute Genomics Platform"/>
            <consortium name="The Broad Institute Genome Sequencing Center for Infectious Disease"/>
            <person name="Wu L."/>
            <person name="Ma J."/>
        </authorList>
    </citation>
    <scope>NUCLEOTIDE SEQUENCE [LARGE SCALE GENOMIC DNA]</scope>
    <source>
        <strain evidence="3">JCM 31920</strain>
    </source>
</reference>
<dbReference type="SUPFAM" id="SSF51905">
    <property type="entry name" value="FAD/NAD(P)-binding domain"/>
    <property type="match status" value="1"/>
</dbReference>
<sequence length="373" mass="40621">MDATVIVAGGGLAGMVAALELVRGGADVLVIEKRGYPSYKVCGEYVSNEVRPYLESLGLDLEMLGAVNISTLSVTTPRGTELTQTLDSGGFGLSRFVLDHSLYQLCVAAGVRFLLHTSVAKTEEKAGWTEVYTNYGDCLKARLVIGAYGKRSVLDSRMGRDFATRPSSYMAVKYHVEFDQPDALIALHNFENGYCGISAVEDGKKCLCYLTHRSNLKKSGGSIPKMEKEILGVNPHLRRIFGTARFCYEKPLVINEISFAPKSSVENGLFMAGDAAGLITPLCGNGMAMAIHSAKILSGLVTRHLKEELTGSELAQLYRRRWQQVFGTRLRVGRMVQGAFGKSAVTEVVISLLRQFPSITGKIIALTHGEDIR</sequence>
<evidence type="ECO:0000259" key="1">
    <source>
        <dbReference type="Pfam" id="PF01494"/>
    </source>
</evidence>
<dbReference type="InterPro" id="IPR002938">
    <property type="entry name" value="FAD-bd"/>
</dbReference>
<evidence type="ECO:0000313" key="2">
    <source>
        <dbReference type="EMBL" id="GAA4440331.1"/>
    </source>
</evidence>
<accession>A0ABP8LYC5</accession>